<dbReference type="PANTHER" id="PTHR10695:SF46">
    <property type="entry name" value="BIFUNCTIONAL COENZYME A SYNTHASE-RELATED"/>
    <property type="match status" value="1"/>
</dbReference>
<dbReference type="Pfam" id="PF01467">
    <property type="entry name" value="CTP_transf_like"/>
    <property type="match status" value="1"/>
</dbReference>
<dbReference type="STRING" id="683960.A0A1E3NZ42"/>
<dbReference type="NCBIfam" id="NF001985">
    <property type="entry name" value="PRK00777.1"/>
    <property type="match status" value="1"/>
</dbReference>
<dbReference type="SUPFAM" id="SSF52374">
    <property type="entry name" value="Nucleotidylyl transferase"/>
    <property type="match status" value="1"/>
</dbReference>
<dbReference type="GO" id="GO:1990143">
    <property type="term" value="C:CoA-synthesizing protein complex"/>
    <property type="evidence" value="ECO:0007669"/>
    <property type="project" value="EnsemblFungi"/>
</dbReference>
<dbReference type="InterPro" id="IPR014729">
    <property type="entry name" value="Rossmann-like_a/b/a_fold"/>
</dbReference>
<evidence type="ECO:0000313" key="2">
    <source>
        <dbReference type="EMBL" id="ODQ58413.1"/>
    </source>
</evidence>
<dbReference type="RefSeq" id="XP_019037620.1">
    <property type="nucleotide sequence ID" value="XM_019183760.1"/>
</dbReference>
<reference evidence="2 3" key="1">
    <citation type="journal article" date="2016" name="Proc. Natl. Acad. Sci. U.S.A.">
        <title>Comparative genomics of biotechnologically important yeasts.</title>
        <authorList>
            <person name="Riley R."/>
            <person name="Haridas S."/>
            <person name="Wolfe K.H."/>
            <person name="Lopes M.R."/>
            <person name="Hittinger C.T."/>
            <person name="Goeker M."/>
            <person name="Salamov A.A."/>
            <person name="Wisecaver J.H."/>
            <person name="Long T.M."/>
            <person name="Calvey C.H."/>
            <person name="Aerts A.L."/>
            <person name="Barry K.W."/>
            <person name="Choi C."/>
            <person name="Clum A."/>
            <person name="Coughlan A.Y."/>
            <person name="Deshpande S."/>
            <person name="Douglass A.P."/>
            <person name="Hanson S.J."/>
            <person name="Klenk H.-P."/>
            <person name="LaButti K.M."/>
            <person name="Lapidus A."/>
            <person name="Lindquist E.A."/>
            <person name="Lipzen A.M."/>
            <person name="Meier-Kolthoff J.P."/>
            <person name="Ohm R.A."/>
            <person name="Otillar R.P."/>
            <person name="Pangilinan J.L."/>
            <person name="Peng Y."/>
            <person name="Rokas A."/>
            <person name="Rosa C.A."/>
            <person name="Scheuner C."/>
            <person name="Sibirny A.A."/>
            <person name="Slot J.C."/>
            <person name="Stielow J.B."/>
            <person name="Sun H."/>
            <person name="Kurtzman C.P."/>
            <person name="Blackwell M."/>
            <person name="Grigoriev I.V."/>
            <person name="Jeffries T.W."/>
        </authorList>
    </citation>
    <scope>NUCLEOTIDE SEQUENCE [LARGE SCALE GENOMIC DNA]</scope>
    <source>
        <strain evidence="3">ATCC 58044 / CBS 1984 / NCYC 433 / NRRL Y-366-8</strain>
    </source>
</reference>
<dbReference type="Proteomes" id="UP000094112">
    <property type="component" value="Unassembled WGS sequence"/>
</dbReference>
<accession>A0A1E3NZ42</accession>
<keyword evidence="3" id="KW-1185">Reference proteome</keyword>
<evidence type="ECO:0000313" key="3">
    <source>
        <dbReference type="Proteomes" id="UP000094112"/>
    </source>
</evidence>
<dbReference type="Gene3D" id="3.40.50.620">
    <property type="entry name" value="HUPs"/>
    <property type="match status" value="1"/>
</dbReference>
<gene>
    <name evidence="2" type="ORF">WICANDRAFT_64552</name>
</gene>
<dbReference type="GeneID" id="30201006"/>
<dbReference type="CDD" id="cd02164">
    <property type="entry name" value="PPAT_CoAS"/>
    <property type="match status" value="1"/>
</dbReference>
<proteinExistence type="predicted"/>
<dbReference type="GO" id="GO:0015937">
    <property type="term" value="P:coenzyme A biosynthetic process"/>
    <property type="evidence" value="ECO:0007669"/>
    <property type="project" value="EnsemblFungi"/>
</dbReference>
<dbReference type="OrthoDB" id="330671at2759"/>
<name>A0A1E3NZ42_WICAA</name>
<dbReference type="AlphaFoldDB" id="A0A1E3NZ42"/>
<dbReference type="GO" id="GO:0004140">
    <property type="term" value="F:dephospho-CoA kinase activity"/>
    <property type="evidence" value="ECO:0007669"/>
    <property type="project" value="TreeGrafter"/>
</dbReference>
<dbReference type="NCBIfam" id="TIGR00125">
    <property type="entry name" value="cyt_tran_rel"/>
    <property type="match status" value="1"/>
</dbReference>
<dbReference type="InterPro" id="IPR004821">
    <property type="entry name" value="Cyt_trans-like"/>
</dbReference>
<dbReference type="PANTHER" id="PTHR10695">
    <property type="entry name" value="DEPHOSPHO-COA KINASE-RELATED"/>
    <property type="match status" value="1"/>
</dbReference>
<organism evidence="2 3">
    <name type="scientific">Wickerhamomyces anomalus (strain ATCC 58044 / CBS 1984 / NCYC 433 / NRRL Y-366-8)</name>
    <name type="common">Yeast</name>
    <name type="synonym">Hansenula anomala</name>
    <dbReference type="NCBI Taxonomy" id="683960"/>
    <lineage>
        <taxon>Eukaryota</taxon>
        <taxon>Fungi</taxon>
        <taxon>Dikarya</taxon>
        <taxon>Ascomycota</taxon>
        <taxon>Saccharomycotina</taxon>
        <taxon>Saccharomycetes</taxon>
        <taxon>Phaffomycetales</taxon>
        <taxon>Wickerhamomycetaceae</taxon>
        <taxon>Wickerhamomyces</taxon>
    </lineage>
</organism>
<dbReference type="EMBL" id="KV454212">
    <property type="protein sequence ID" value="ODQ58413.1"/>
    <property type="molecule type" value="Genomic_DNA"/>
</dbReference>
<evidence type="ECO:0000259" key="1">
    <source>
        <dbReference type="Pfam" id="PF01467"/>
    </source>
</evidence>
<feature type="domain" description="Cytidyltransferase-like" evidence="1">
    <location>
        <begin position="146"/>
        <end position="287"/>
    </location>
</feature>
<sequence>MSSKSSIVLLKNVDSIQSYAPLIAKAAELSEEDSTLDILILPQISKLNILDVLLAEIYTLATEIIENLGKPQIFTRVLFNEHYCVLKEPSWDLLILDNSDNSYDDFKYQDKGSLDNVNVQRASNDPHHLKKDTDDSEASSENVVALGGTFDHFHDGHKILLTAALFLAKKKIIVGITDEELLAKKKYKELLQSYDYRKKIVVDFLNYVKPGLEIDAIAIRDVAGPTGYIEDIDSLVVSRETISGGSFINNLRKEKGFRQLKVHVINVIGGEEEDGFQNKLSSTQLRKEEYETMLAKKTESTTNQ</sequence>
<protein>
    <recommendedName>
        <fullName evidence="1">Cytidyltransferase-like domain-containing protein</fullName>
    </recommendedName>
</protein>